<dbReference type="RefSeq" id="WP_274051292.1">
    <property type="nucleotide sequence ID" value="NZ_CP059693.1"/>
</dbReference>
<organism evidence="1 2">
    <name type="scientific">Thalassomonas haliotis</name>
    <dbReference type="NCBI Taxonomy" id="485448"/>
    <lineage>
        <taxon>Bacteria</taxon>
        <taxon>Pseudomonadati</taxon>
        <taxon>Pseudomonadota</taxon>
        <taxon>Gammaproteobacteria</taxon>
        <taxon>Alteromonadales</taxon>
        <taxon>Colwelliaceae</taxon>
        <taxon>Thalassomonas</taxon>
    </lineage>
</organism>
<evidence type="ECO:0000313" key="1">
    <source>
        <dbReference type="EMBL" id="WDE11157.1"/>
    </source>
</evidence>
<dbReference type="InterPro" id="IPR006521">
    <property type="entry name" value="Tail_protein_I"/>
</dbReference>
<name>A0ABY7VE42_9GAMM</name>
<dbReference type="NCBIfam" id="TIGR01634">
    <property type="entry name" value="tail_P2_I"/>
    <property type="match status" value="1"/>
</dbReference>
<sequence>MSSHEQDNSLLPPNVTELEYHLEQVVNKATDLPVPIAQLWDPHTCPLSLLPWLAWAFSVDEWDDRWPEHIKRQVVQNSFDIHRYKGTPYAVQEALDSLNIKTHLREWWAPNGSQEPGTMTVVALINENLTDNDEGVITREMLEQVTRVIKSARRGIIHFDVELGLALEEKLTLSAAVGPSIGVMAHNFEPEPVVPDAISAGLGYGGVIHRLDCHDQQAEFLPLVPELVFACPHLAGVSHQLCLSDINLEGIV</sequence>
<reference evidence="1 2" key="1">
    <citation type="journal article" date="2022" name="Mar. Drugs">
        <title>Bioassay-Guided Fractionation Leads to the Detection of Cholic Acid Generated by the Rare Thalassomonas sp.</title>
        <authorList>
            <person name="Pheiffer F."/>
            <person name="Schneider Y.K."/>
            <person name="Hansen E.H."/>
            <person name="Andersen J.H."/>
            <person name="Isaksson J."/>
            <person name="Busche T."/>
            <person name="R C."/>
            <person name="Kalinowski J."/>
            <person name="Zyl L.V."/>
            <person name="Trindade M."/>
        </authorList>
    </citation>
    <scope>NUCLEOTIDE SEQUENCE [LARGE SCALE GENOMIC DNA]</scope>
    <source>
        <strain evidence="1 2">A5K-61T</strain>
    </source>
</reference>
<dbReference type="Pfam" id="PF09684">
    <property type="entry name" value="Tail_P2_I"/>
    <property type="match status" value="1"/>
</dbReference>
<dbReference type="EMBL" id="CP059693">
    <property type="protein sequence ID" value="WDE11157.1"/>
    <property type="molecule type" value="Genomic_DNA"/>
</dbReference>
<evidence type="ECO:0000313" key="2">
    <source>
        <dbReference type="Proteomes" id="UP001215231"/>
    </source>
</evidence>
<dbReference type="Proteomes" id="UP001215231">
    <property type="component" value="Chromosome"/>
</dbReference>
<proteinExistence type="predicted"/>
<protein>
    <submittedName>
        <fullName evidence="1">Phage tail protein I</fullName>
    </submittedName>
</protein>
<keyword evidence="2" id="KW-1185">Reference proteome</keyword>
<gene>
    <name evidence="1" type="ORF">H3N35_23445</name>
</gene>
<accession>A0ABY7VE42</accession>